<proteinExistence type="inferred from homology"/>
<dbReference type="InterPro" id="IPR042098">
    <property type="entry name" value="TauD-like_sf"/>
</dbReference>
<dbReference type="PANTHER" id="PTHR43779:SF3">
    <property type="entry name" value="(3R)-3-[(CARBOXYMETHYL)AMINO]FATTY ACID OXYGENASE_DECARBOXYLASE"/>
    <property type="match status" value="1"/>
</dbReference>
<keyword evidence="4 7" id="KW-0560">Oxidoreductase</keyword>
<dbReference type="GO" id="GO:0046872">
    <property type="term" value="F:metal ion binding"/>
    <property type="evidence" value="ECO:0007669"/>
    <property type="project" value="UniProtKB-KW"/>
</dbReference>
<dbReference type="RefSeq" id="WP_200985104.1">
    <property type="nucleotide sequence ID" value="NZ_MK318968.1"/>
</dbReference>
<evidence type="ECO:0000256" key="5">
    <source>
        <dbReference type="ARBA" id="ARBA00023004"/>
    </source>
</evidence>
<reference evidence="7" key="1">
    <citation type="submission" date="2018-12" db="EMBL/GenBank/DDBJ databases">
        <title>Three Rhizobium rhizogenes strains isolated from the same crown gall tumor carry diverse plasmids.</title>
        <authorList>
            <person name="Pulawska J."/>
            <person name="Kuzmanovic N."/>
        </authorList>
    </citation>
    <scope>NUCLEOTIDE SEQUENCE</scope>
    <source>
        <strain evidence="7">C5.7</strain>
        <strain evidence="8">Colt5.8</strain>
        <plasmid evidence="7">pC5.7b</plasmid>
        <plasmid evidence="8">pColt5.8b</plasmid>
    </source>
</reference>
<evidence type="ECO:0000256" key="1">
    <source>
        <dbReference type="ARBA" id="ARBA00005896"/>
    </source>
</evidence>
<feature type="domain" description="TauD/TfdA-like" evidence="6">
    <location>
        <begin position="5"/>
        <end position="280"/>
    </location>
</feature>
<evidence type="ECO:0000313" key="7">
    <source>
        <dbReference type="EMBL" id="QCL09172.1"/>
    </source>
</evidence>
<dbReference type="EMBL" id="MK318968">
    <property type="protein sequence ID" value="QCL09172.1"/>
    <property type="molecule type" value="Genomic_DNA"/>
</dbReference>
<dbReference type="InterPro" id="IPR051178">
    <property type="entry name" value="TfdA_dioxygenase"/>
</dbReference>
<sequence length="305" mass="35083">MSIQIKQLHDTFVGEVSGVDLSQVDKTTYEELEQALQAYAVLIFHEQILNGDEQIAFSQRFGPLETNIGNVIRKDKRRLGPAFADISNLDEQNRILPADDRRRLFAKADRLWHTDASFKHVPAKYSFLYAIKVPPEGGETEFADLRAAYDALPRNRRDELDSLIVEHSIFHSRAQVGFTDFSEDERTALAPSQQVLVRHLPETARSSLYIASHASRIIGWKEKESRQLLDELLDFSTRPNFVYQHRWNPGDLVIWDNRCTLHRGRPWDDDKYQRELRRTTVLDADNSVNLRNNQNGTVIGQAATL</sequence>
<dbReference type="SUPFAM" id="SSF51197">
    <property type="entry name" value="Clavaminate synthase-like"/>
    <property type="match status" value="1"/>
</dbReference>
<keyword evidence="2" id="KW-0479">Metal-binding</keyword>
<geneLocation type="plasmid" evidence="8">
    <name>pColt5.8b</name>
</geneLocation>
<dbReference type="EC" id="1.14.11.-" evidence="7"/>
<organism evidence="7">
    <name type="scientific">Rhizobium rhizogenes</name>
    <name type="common">Agrobacterium rhizogenes</name>
    <dbReference type="NCBI Taxonomy" id="359"/>
    <lineage>
        <taxon>Bacteria</taxon>
        <taxon>Pseudomonadati</taxon>
        <taxon>Pseudomonadota</taxon>
        <taxon>Alphaproteobacteria</taxon>
        <taxon>Hyphomicrobiales</taxon>
        <taxon>Rhizobiaceae</taxon>
        <taxon>Rhizobium/Agrobacterium group</taxon>
        <taxon>Rhizobium</taxon>
    </lineage>
</organism>
<keyword evidence="7" id="KW-0614">Plasmid</keyword>
<dbReference type="AlphaFoldDB" id="A0A7S5DSL1"/>
<keyword evidence="3 7" id="KW-0223">Dioxygenase</keyword>
<dbReference type="GO" id="GO:0016706">
    <property type="term" value="F:2-oxoglutarate-dependent dioxygenase activity"/>
    <property type="evidence" value="ECO:0007669"/>
    <property type="project" value="UniProtKB-ARBA"/>
</dbReference>
<dbReference type="PANTHER" id="PTHR43779">
    <property type="entry name" value="DIOXYGENASE RV0097-RELATED"/>
    <property type="match status" value="1"/>
</dbReference>
<gene>
    <name evidence="7" type="primary">tfdA</name>
    <name evidence="7" type="ORF">pC5.7b_305</name>
    <name evidence="8" type="ORF">pC5.8b_318</name>
</gene>
<geneLocation type="plasmid" evidence="7">
    <name>pC5.7b</name>
</geneLocation>
<comment type="similarity">
    <text evidence="1">Belongs to the TfdA dioxygenase family.</text>
</comment>
<evidence type="ECO:0000256" key="3">
    <source>
        <dbReference type="ARBA" id="ARBA00022964"/>
    </source>
</evidence>
<dbReference type="EMBL" id="MK318972">
    <property type="protein sequence ID" value="QCL09808.1"/>
    <property type="molecule type" value="Genomic_DNA"/>
</dbReference>
<evidence type="ECO:0000256" key="2">
    <source>
        <dbReference type="ARBA" id="ARBA00022723"/>
    </source>
</evidence>
<protein>
    <submittedName>
        <fullName evidence="7">Alpha-ketoglutarate-dependent 2,4-dichlorophenoxyacetate dioxygenase</fullName>
        <ecNumber evidence="7">1.14.11.-</ecNumber>
    </submittedName>
</protein>
<evidence type="ECO:0000259" key="6">
    <source>
        <dbReference type="Pfam" id="PF02668"/>
    </source>
</evidence>
<dbReference type="Gene3D" id="3.60.130.10">
    <property type="entry name" value="Clavaminate synthase-like"/>
    <property type="match status" value="1"/>
</dbReference>
<name>A0A7S5DSL1_RHIRH</name>
<dbReference type="InterPro" id="IPR003819">
    <property type="entry name" value="TauD/TfdA-like"/>
</dbReference>
<keyword evidence="5" id="KW-0408">Iron</keyword>
<evidence type="ECO:0000256" key="4">
    <source>
        <dbReference type="ARBA" id="ARBA00023002"/>
    </source>
</evidence>
<evidence type="ECO:0000313" key="8">
    <source>
        <dbReference type="EMBL" id="QCL09808.1"/>
    </source>
</evidence>
<accession>A0A7S5DSL1</accession>
<dbReference type="Pfam" id="PF02668">
    <property type="entry name" value="TauD"/>
    <property type="match status" value="1"/>
</dbReference>